<dbReference type="SUPFAM" id="SSF54909">
    <property type="entry name" value="Dimeric alpha+beta barrel"/>
    <property type="match status" value="1"/>
</dbReference>
<dbReference type="Proteomes" id="UP000704176">
    <property type="component" value="Unassembled WGS sequence"/>
</dbReference>
<protein>
    <submittedName>
        <fullName evidence="2">DUF1330 domain-containing protein</fullName>
    </submittedName>
</protein>
<keyword evidence="3" id="KW-1185">Reference proteome</keyword>
<sequence length="94" mass="10323">MPGYLIFEIDITDPAAYAHYRDVAGPILAAGGGRFVLSSENIEPLEGDWLPASLSVVEFPSAAVAREFYYSDDYQKVIELRKISSRARGILLAT</sequence>
<comment type="caution">
    <text evidence="2">The sequence shown here is derived from an EMBL/GenBank/DDBJ whole genome shotgun (WGS) entry which is preliminary data.</text>
</comment>
<dbReference type="EMBL" id="JAIRBM010000031">
    <property type="protein sequence ID" value="MBZ6079283.1"/>
    <property type="molecule type" value="Genomic_DNA"/>
</dbReference>
<dbReference type="Gene3D" id="3.30.70.100">
    <property type="match status" value="1"/>
</dbReference>
<dbReference type="RefSeq" id="WP_224316212.1">
    <property type="nucleotide sequence ID" value="NZ_JAIRBM010000031.1"/>
</dbReference>
<dbReference type="PANTHER" id="PTHR41521">
    <property type="match status" value="1"/>
</dbReference>
<evidence type="ECO:0000313" key="2">
    <source>
        <dbReference type="EMBL" id="MBZ6079283.1"/>
    </source>
</evidence>
<feature type="domain" description="DUF1330" evidence="1">
    <location>
        <begin position="2"/>
        <end position="91"/>
    </location>
</feature>
<evidence type="ECO:0000259" key="1">
    <source>
        <dbReference type="Pfam" id="PF07045"/>
    </source>
</evidence>
<proteinExistence type="predicted"/>
<dbReference type="InterPro" id="IPR010753">
    <property type="entry name" value="DUF1330"/>
</dbReference>
<dbReference type="InterPro" id="IPR011008">
    <property type="entry name" value="Dimeric_a/b-barrel"/>
</dbReference>
<organism evidence="2 3">
    <name type="scientific">Microvirga puerhi</name>
    <dbReference type="NCBI Taxonomy" id="2876078"/>
    <lineage>
        <taxon>Bacteria</taxon>
        <taxon>Pseudomonadati</taxon>
        <taxon>Pseudomonadota</taxon>
        <taxon>Alphaproteobacteria</taxon>
        <taxon>Hyphomicrobiales</taxon>
        <taxon>Methylobacteriaceae</taxon>
        <taxon>Microvirga</taxon>
    </lineage>
</organism>
<dbReference type="Pfam" id="PF07045">
    <property type="entry name" value="DUF1330"/>
    <property type="match status" value="1"/>
</dbReference>
<gene>
    <name evidence="2" type="ORF">K9B37_23805</name>
</gene>
<evidence type="ECO:0000313" key="3">
    <source>
        <dbReference type="Proteomes" id="UP000704176"/>
    </source>
</evidence>
<dbReference type="PANTHER" id="PTHR41521:SF4">
    <property type="entry name" value="BLR0684 PROTEIN"/>
    <property type="match status" value="1"/>
</dbReference>
<name>A0ABS7VWP2_9HYPH</name>
<accession>A0ABS7VWP2</accession>
<reference evidence="2 3" key="1">
    <citation type="submission" date="2021-09" db="EMBL/GenBank/DDBJ databases">
        <title>The complete genome sequence of a new microorganism.</title>
        <authorList>
            <person name="Zi Z."/>
        </authorList>
    </citation>
    <scope>NUCLEOTIDE SEQUENCE [LARGE SCALE GENOMIC DNA]</scope>
    <source>
        <strain evidence="2 3">WGZ8</strain>
    </source>
</reference>